<dbReference type="GO" id="GO:0004556">
    <property type="term" value="F:alpha-amylase activity"/>
    <property type="evidence" value="ECO:0007669"/>
    <property type="project" value="UniProtKB-EC"/>
</dbReference>
<dbReference type="CDD" id="cd11315">
    <property type="entry name" value="AmyAc_bac1_AmyA"/>
    <property type="match status" value="1"/>
</dbReference>
<dbReference type="SUPFAM" id="SSF51011">
    <property type="entry name" value="Glycosyl hydrolase domain"/>
    <property type="match status" value="1"/>
</dbReference>
<keyword evidence="8" id="KW-0106">Calcium</keyword>
<dbReference type="InterPro" id="IPR006046">
    <property type="entry name" value="Alpha_amylase"/>
</dbReference>
<reference evidence="17" key="1">
    <citation type="submission" date="2016-09" db="EMBL/GenBank/DDBJ databases">
        <title>Draft genome sequence of a novel species of the family Streptococcaceae isolated from flowers.</title>
        <authorList>
            <person name="Chuah L.-O."/>
            <person name="Yap K.-P."/>
            <person name="Thong K.L."/>
            <person name="Liong M.T."/>
            <person name="Ahmad R."/>
            <person name="Rusul G."/>
        </authorList>
    </citation>
    <scope>NUCLEOTIDE SEQUENCE [LARGE SCALE GENOMIC DNA]</scope>
    <source>
        <strain evidence="17">HibF3</strain>
    </source>
</reference>
<dbReference type="Pfam" id="PF16738">
    <property type="entry name" value="CBM26"/>
    <property type="match status" value="2"/>
</dbReference>
<dbReference type="PRINTS" id="PR00110">
    <property type="entry name" value="ALPHAAMYLASE"/>
</dbReference>
<comment type="cofactor">
    <cofactor evidence="2">
        <name>Ca(2+)</name>
        <dbReference type="ChEBI" id="CHEBI:29108"/>
    </cofactor>
</comment>
<keyword evidence="12" id="KW-0175">Coiled coil</keyword>
<comment type="catalytic activity">
    <reaction evidence="1">
        <text>Endohydrolysis of (1-&gt;4)-alpha-D-glucosidic linkages in polysaccharides containing three or more (1-&gt;4)-alpha-linked D-glucose units.</text>
        <dbReference type="EC" id="3.2.1.1"/>
    </reaction>
</comment>
<dbReference type="SMART" id="SM00642">
    <property type="entry name" value="Aamy"/>
    <property type="match status" value="1"/>
</dbReference>
<feature type="signal peptide" evidence="13">
    <location>
        <begin position="1"/>
        <end position="28"/>
    </location>
</feature>
<dbReference type="Gene3D" id="2.60.40.1180">
    <property type="entry name" value="Golgi alpha-mannosidase II"/>
    <property type="match status" value="1"/>
</dbReference>
<dbReference type="InterPro" id="IPR006047">
    <property type="entry name" value="GH13_cat_dom"/>
</dbReference>
<evidence type="ECO:0000256" key="6">
    <source>
        <dbReference type="ARBA" id="ARBA00022723"/>
    </source>
</evidence>
<evidence type="ECO:0000256" key="10">
    <source>
        <dbReference type="ARBA" id="ARBA00023295"/>
    </source>
</evidence>
<keyword evidence="7" id="KW-0378">Hydrolase</keyword>
<dbReference type="InterPro" id="IPR017853">
    <property type="entry name" value="GH"/>
</dbReference>
<feature type="domain" description="Alpha-amylase C-terminal" evidence="14">
    <location>
        <begin position="400"/>
        <end position="473"/>
    </location>
</feature>
<name>A0A9Q5P0F4_9LACT</name>
<dbReference type="InterPro" id="IPR031965">
    <property type="entry name" value="CBM26"/>
</dbReference>
<dbReference type="Gene3D" id="1.20.1270.90">
    <property type="entry name" value="AF1782-like"/>
    <property type="match status" value="8"/>
</dbReference>
<dbReference type="EMBL" id="MKIQ01000005">
    <property type="protein sequence ID" value="OFI47549.1"/>
    <property type="molecule type" value="Genomic_DNA"/>
</dbReference>
<dbReference type="InterPro" id="IPR013780">
    <property type="entry name" value="Glyco_hydro_b"/>
</dbReference>
<dbReference type="SUPFAM" id="SSF51445">
    <property type="entry name" value="(Trans)glycosidases"/>
    <property type="match status" value="1"/>
</dbReference>
<feature type="domain" description="Glycosyl hydrolase family 13 catalytic" evidence="15">
    <location>
        <begin position="41"/>
        <end position="342"/>
    </location>
</feature>
<evidence type="ECO:0000256" key="3">
    <source>
        <dbReference type="ARBA" id="ARBA00008061"/>
    </source>
</evidence>
<evidence type="ECO:0000313" key="16">
    <source>
        <dbReference type="EMBL" id="OFI47549.1"/>
    </source>
</evidence>
<dbReference type="GO" id="GO:0046872">
    <property type="term" value="F:metal ion binding"/>
    <property type="evidence" value="ECO:0007669"/>
    <property type="project" value="UniProtKB-KW"/>
</dbReference>
<dbReference type="Pfam" id="PF00128">
    <property type="entry name" value="Alpha-amylase"/>
    <property type="match status" value="1"/>
</dbReference>
<dbReference type="InterPro" id="IPR013783">
    <property type="entry name" value="Ig-like_fold"/>
</dbReference>
<keyword evidence="6" id="KW-0479">Metal-binding</keyword>
<evidence type="ECO:0000259" key="14">
    <source>
        <dbReference type="SMART" id="SM00632"/>
    </source>
</evidence>
<feature type="coiled-coil region" evidence="12">
    <location>
        <begin position="1051"/>
        <end position="1078"/>
    </location>
</feature>
<evidence type="ECO:0000256" key="5">
    <source>
        <dbReference type="ARBA" id="ARBA00017303"/>
    </source>
</evidence>
<dbReference type="PANTHER" id="PTHR43447">
    <property type="entry name" value="ALPHA-AMYLASE"/>
    <property type="match status" value="1"/>
</dbReference>
<keyword evidence="13" id="KW-0732">Signal</keyword>
<comment type="similarity">
    <text evidence="3 11">Belongs to the glycosyl hydrolase 13 family.</text>
</comment>
<dbReference type="Gene3D" id="3.20.20.80">
    <property type="entry name" value="Glycosidases"/>
    <property type="match status" value="1"/>
</dbReference>
<evidence type="ECO:0000256" key="12">
    <source>
        <dbReference type="SAM" id="Coils"/>
    </source>
</evidence>
<feature type="chain" id="PRO_5040216814" description="Alpha-amylase" evidence="13">
    <location>
        <begin position="29"/>
        <end position="1312"/>
    </location>
</feature>
<proteinExistence type="inferred from homology"/>
<gene>
    <name evidence="16" type="ORF">BG262_09495</name>
</gene>
<keyword evidence="17" id="KW-1185">Reference proteome</keyword>
<evidence type="ECO:0000256" key="7">
    <source>
        <dbReference type="ARBA" id="ARBA00022801"/>
    </source>
</evidence>
<sequence>MFRKKVSKNVIFVFIMSFFFFFSPVVNAQNNELQAGRVDEGVMLHAWNWSFKNITNNMENIHNAGYTTIQTSPINAVFEGGDNSKNGDLMHISNWYYLYQPTSYKIGNQYLGSEEDFKEMCAKAKEYGIKVIVDAVLNHTTATESAIDPEIKKISNWTHGNRSIDNWNDRYQVTQLALLGLWDFNTQNSEVQKYLKDFVNRVMADGASGFRYDAAKHIELPSDQGYGSNFWPNITDNGSEFQYGEVLQDSISRDTEYAKYMGVTASHYGDGILNALKNKTVYVDDVSPYHNGVKPNRLVTWVESHDMYANGEDKADGDVDYAHSVWMSDEDIKIGWSVVASRAQSVPLFFSRPVGGGKGVRFPNQSKMGDAGSDLYKDKTISEINKFHNLMVGKSELLVNPNNDHNVLITYRGNSGAVVTNISSQAQTINTESRLNDGEYIDKISGKKISVVNGRFRTTIPARTVLIVYDEKSLSDNTEKEEIKFVKPDNWGQDIYAYIYDKEADSVVGPWPGLKMTKENTTNLYSVELDSKLINNNLLVIFSDGKQQSPAKDGFKFISGKTYDVSGIVNTPEEVKKENIKFIKPDSWSQDIYAYIYDKERDTSVVGKWPGLKMTKEDGENLYGVDLDSKLINDNLLVIFSDGKVQSPAKDGFKFVPGKTYNIDGEVEEKKTDNSILYQEIESFNNINSEQYTSQSYENLAQIIEEAKKIYLDDKASQETIDSTVSKIKDAKNALEKKVNKEILGKSVYTGKSIDSTKYTEKSFADLKSVLDEAEEVLNNPKASQEEVDLINTKLNKSIESLQIKEISIDKKALKNSLDAAKIIEGANYTDESYNQLQSEIANAEKIFNSSSATQEEVNQSVIDLNKKISDLKSKPTPIEVNKEVLKKILEVANAVNQADYTEESLNTLDLSKKRAETILNDSQATQVQVDDTALELGNAILALEKKQTEVPEANKNILRKLLEKAQSTDNSKYTDESLKTLQEVISKAKEIDGNKLANQEEVDNTTLELTEALLNLVEKKKVNKDILSQLIESSKVINPDSYTDESYKLFEESLRNAQEIEKNVNSTQTEVDQAVINLNKAITALEIKKIEVPKVNKEVLDKTVKSSQSINTDLYTKESVDNLLKAIEDAKKLQTDSAVSQSQVDDAVIKLNDAMASLKTKPIVPPLPKTDKKVLNKSIEAAQSVKKDIYSKKTYDALQKVLENAKKVQINEQASQVEIDKATSDLNRALSELRLNPCSFPSYKHNKTVLNRSVEAGLLINKANYTKSSYDTLEKAIIAGKRIQSNNWVNQEQINRATIAINKAIADLQLK</sequence>
<evidence type="ECO:0000256" key="9">
    <source>
        <dbReference type="ARBA" id="ARBA00023277"/>
    </source>
</evidence>
<dbReference type="OrthoDB" id="9805159at2"/>
<dbReference type="Proteomes" id="UP000177273">
    <property type="component" value="Unassembled WGS sequence"/>
</dbReference>
<dbReference type="InterPro" id="IPR031319">
    <property type="entry name" value="A-amylase_C"/>
</dbReference>
<evidence type="ECO:0000259" key="15">
    <source>
        <dbReference type="SMART" id="SM00642"/>
    </source>
</evidence>
<evidence type="ECO:0000256" key="1">
    <source>
        <dbReference type="ARBA" id="ARBA00000548"/>
    </source>
</evidence>
<protein>
    <recommendedName>
        <fullName evidence="5">Alpha-amylase</fullName>
        <ecNumber evidence="4">3.2.1.1</ecNumber>
    </recommendedName>
</protein>
<comment type="caution">
    <text evidence="16">The sequence shown here is derived from an EMBL/GenBank/DDBJ whole genome shotgun (WGS) entry which is preliminary data.</text>
</comment>
<dbReference type="Gene3D" id="1.20.1270.70">
    <property type="entry name" value="Designed single chain three-helix bundle"/>
    <property type="match status" value="1"/>
</dbReference>
<organism evidence="16 17">
    <name type="scientific">Floricoccus penangensis</name>
    <dbReference type="NCBI Taxonomy" id="1859475"/>
    <lineage>
        <taxon>Bacteria</taxon>
        <taxon>Bacillati</taxon>
        <taxon>Bacillota</taxon>
        <taxon>Bacilli</taxon>
        <taxon>Lactobacillales</taxon>
        <taxon>Streptococcaceae</taxon>
        <taxon>Floricoccus</taxon>
    </lineage>
</organism>
<evidence type="ECO:0000256" key="8">
    <source>
        <dbReference type="ARBA" id="ARBA00022837"/>
    </source>
</evidence>
<evidence type="ECO:0000256" key="2">
    <source>
        <dbReference type="ARBA" id="ARBA00001913"/>
    </source>
</evidence>
<evidence type="ECO:0000256" key="11">
    <source>
        <dbReference type="RuleBase" id="RU003615"/>
    </source>
</evidence>
<dbReference type="GO" id="GO:0005975">
    <property type="term" value="P:carbohydrate metabolic process"/>
    <property type="evidence" value="ECO:0007669"/>
    <property type="project" value="InterPro"/>
</dbReference>
<dbReference type="Gene3D" id="2.60.40.10">
    <property type="entry name" value="Immunoglobulins"/>
    <property type="match status" value="2"/>
</dbReference>
<keyword evidence="10" id="KW-0326">Glycosidase</keyword>
<dbReference type="Pfam" id="PF07554">
    <property type="entry name" value="FIVAR"/>
    <property type="match status" value="9"/>
</dbReference>
<dbReference type="SMART" id="SM00632">
    <property type="entry name" value="Aamy_C"/>
    <property type="match status" value="1"/>
</dbReference>
<evidence type="ECO:0000313" key="17">
    <source>
        <dbReference type="Proteomes" id="UP000177273"/>
    </source>
</evidence>
<dbReference type="EC" id="3.2.1.1" evidence="4"/>
<evidence type="ECO:0000256" key="4">
    <source>
        <dbReference type="ARBA" id="ARBA00012595"/>
    </source>
</evidence>
<keyword evidence="9" id="KW-0119">Carbohydrate metabolism</keyword>
<evidence type="ECO:0000256" key="13">
    <source>
        <dbReference type="SAM" id="SignalP"/>
    </source>
</evidence>
<dbReference type="RefSeq" id="WP_070787326.1">
    <property type="nucleotide sequence ID" value="NZ_MKIQ01000005.1"/>
</dbReference>
<accession>A0A9Q5P0F4</accession>